<evidence type="ECO:0000313" key="1">
    <source>
        <dbReference type="EMBL" id="KKU99492.1"/>
    </source>
</evidence>
<gene>
    <name evidence="1" type="ORF">UY33_C0030G0003</name>
</gene>
<proteinExistence type="predicted"/>
<dbReference type="Proteomes" id="UP000034637">
    <property type="component" value="Unassembled WGS sequence"/>
</dbReference>
<dbReference type="EMBL" id="LCPP01000030">
    <property type="protein sequence ID" value="KKU99492.1"/>
    <property type="molecule type" value="Genomic_DNA"/>
</dbReference>
<name>A0A0G1UZB6_9BACT</name>
<evidence type="ECO:0000313" key="2">
    <source>
        <dbReference type="Proteomes" id="UP000034637"/>
    </source>
</evidence>
<accession>A0A0G1UZB6</accession>
<comment type="caution">
    <text evidence="1">The sequence shown here is derived from an EMBL/GenBank/DDBJ whole genome shotgun (WGS) entry which is preliminary data.</text>
</comment>
<dbReference type="AlphaFoldDB" id="A0A0G1UZB6"/>
<sequence>MGVRKEVKKMVLSEAREKLRLGVKVPEVEEEEEQVGPVVAGWRGSKHFTILTLPKDPAIQDEEIQVGPTGPIKYGR</sequence>
<protein>
    <submittedName>
        <fullName evidence="1">Uncharacterized protein</fullName>
    </submittedName>
</protein>
<organism evidence="1 2">
    <name type="scientific">Candidatus Amesbacteria bacterium GW2011_GWA1_48_9</name>
    <dbReference type="NCBI Taxonomy" id="1618355"/>
    <lineage>
        <taxon>Bacteria</taxon>
        <taxon>Candidatus Amesiibacteriota</taxon>
    </lineage>
</organism>
<reference evidence="1 2" key="1">
    <citation type="journal article" date="2015" name="Nature">
        <title>rRNA introns, odd ribosomes, and small enigmatic genomes across a large radiation of phyla.</title>
        <authorList>
            <person name="Brown C.T."/>
            <person name="Hug L.A."/>
            <person name="Thomas B.C."/>
            <person name="Sharon I."/>
            <person name="Castelle C.J."/>
            <person name="Singh A."/>
            <person name="Wilkins M.J."/>
            <person name="Williams K.H."/>
            <person name="Banfield J.F."/>
        </authorList>
    </citation>
    <scope>NUCLEOTIDE SEQUENCE [LARGE SCALE GENOMIC DNA]</scope>
</reference>